<accession>A0A2M9B9B4</accession>
<evidence type="ECO:0000256" key="1">
    <source>
        <dbReference type="SAM" id="Phobius"/>
    </source>
</evidence>
<gene>
    <name evidence="2" type="ORF">CLV45_2883</name>
</gene>
<dbReference type="EMBL" id="PGFA01000002">
    <property type="protein sequence ID" value="PJJ54542.1"/>
    <property type="molecule type" value="Genomic_DNA"/>
</dbReference>
<evidence type="ECO:0000313" key="3">
    <source>
        <dbReference type="Proteomes" id="UP000228535"/>
    </source>
</evidence>
<keyword evidence="1" id="KW-0472">Membrane</keyword>
<keyword evidence="3" id="KW-1185">Reference proteome</keyword>
<organism evidence="2 3">
    <name type="scientific">Hymenobacter chitinivorans DSM 11115</name>
    <dbReference type="NCBI Taxonomy" id="1121954"/>
    <lineage>
        <taxon>Bacteria</taxon>
        <taxon>Pseudomonadati</taxon>
        <taxon>Bacteroidota</taxon>
        <taxon>Cytophagia</taxon>
        <taxon>Cytophagales</taxon>
        <taxon>Hymenobacteraceae</taxon>
        <taxon>Hymenobacter</taxon>
    </lineage>
</organism>
<dbReference type="AlphaFoldDB" id="A0A2M9B9B4"/>
<keyword evidence="1" id="KW-0812">Transmembrane</keyword>
<evidence type="ECO:0000313" key="2">
    <source>
        <dbReference type="EMBL" id="PJJ54542.1"/>
    </source>
</evidence>
<reference evidence="2 3" key="1">
    <citation type="submission" date="2017-11" db="EMBL/GenBank/DDBJ databases">
        <title>Genomic Encyclopedia of Archaeal and Bacterial Type Strains, Phase II (KMG-II): From Individual Species to Whole Genera.</title>
        <authorList>
            <person name="Goeker M."/>
        </authorList>
    </citation>
    <scope>NUCLEOTIDE SEQUENCE [LARGE SCALE GENOMIC DNA]</scope>
    <source>
        <strain evidence="2 3">DSM 11115</strain>
    </source>
</reference>
<proteinExistence type="predicted"/>
<keyword evidence="1" id="KW-1133">Transmembrane helix</keyword>
<comment type="caution">
    <text evidence="2">The sequence shown here is derived from an EMBL/GenBank/DDBJ whole genome shotgun (WGS) entry which is preliminary data.</text>
</comment>
<feature type="transmembrane region" description="Helical" evidence="1">
    <location>
        <begin position="6"/>
        <end position="22"/>
    </location>
</feature>
<name>A0A2M9B9B4_9BACT</name>
<dbReference type="Proteomes" id="UP000228535">
    <property type="component" value="Unassembled WGS sequence"/>
</dbReference>
<sequence>MLELSLSILFVILFSIVMLLFSKARNRASVIGAAECG</sequence>
<protein>
    <submittedName>
        <fullName evidence="2">Uncharacterized protein</fullName>
    </submittedName>
</protein>